<comment type="caution">
    <text evidence="1">The sequence shown here is derived from an EMBL/GenBank/DDBJ whole genome shotgun (WGS) entry which is preliminary data.</text>
</comment>
<sequence length="56" mass="6000">MHPVGQAVDYGDRAVFRKILHVAVGIGTDHDAVDHAREHARCIGDRLAAAKLNVVG</sequence>
<proteinExistence type="predicted"/>
<name>A0A645GHE9_9ZZZZ</name>
<protein>
    <submittedName>
        <fullName evidence="1">Uncharacterized protein</fullName>
    </submittedName>
</protein>
<dbReference type="EMBL" id="VSSQ01071590">
    <property type="protein sequence ID" value="MPN23163.1"/>
    <property type="molecule type" value="Genomic_DNA"/>
</dbReference>
<accession>A0A645GHE9</accession>
<reference evidence="1" key="1">
    <citation type="submission" date="2019-08" db="EMBL/GenBank/DDBJ databases">
        <authorList>
            <person name="Kucharzyk K."/>
            <person name="Murdoch R.W."/>
            <person name="Higgins S."/>
            <person name="Loffler F."/>
        </authorList>
    </citation>
    <scope>NUCLEOTIDE SEQUENCE</scope>
</reference>
<organism evidence="1">
    <name type="scientific">bioreactor metagenome</name>
    <dbReference type="NCBI Taxonomy" id="1076179"/>
    <lineage>
        <taxon>unclassified sequences</taxon>
        <taxon>metagenomes</taxon>
        <taxon>ecological metagenomes</taxon>
    </lineage>
</organism>
<gene>
    <name evidence="1" type="ORF">SDC9_170551</name>
</gene>
<evidence type="ECO:0000313" key="1">
    <source>
        <dbReference type="EMBL" id="MPN23163.1"/>
    </source>
</evidence>
<dbReference type="AlphaFoldDB" id="A0A645GHE9"/>